<gene>
    <name evidence="1" type="ORF">TQ37_02855</name>
</gene>
<dbReference type="EMBL" id="JYFQ01000063">
    <property type="protein sequence ID" value="KKZ13918.1"/>
    <property type="molecule type" value="Genomic_DNA"/>
</dbReference>
<evidence type="ECO:0000313" key="1">
    <source>
        <dbReference type="EMBL" id="KKZ13918.1"/>
    </source>
</evidence>
<dbReference type="AlphaFoldDB" id="A0A0G8AY02"/>
<proteinExistence type="predicted"/>
<accession>A0A0G8AY02</accession>
<dbReference type="PATRIC" id="fig|1608419.3.peg.2000"/>
<organism evidence="1 2">
    <name type="scientific">Candidatus Synechococcus spongiarum 15L</name>
    <dbReference type="NCBI Taxonomy" id="1608419"/>
    <lineage>
        <taxon>Bacteria</taxon>
        <taxon>Bacillati</taxon>
        <taxon>Cyanobacteriota</taxon>
        <taxon>Cyanophyceae</taxon>
        <taxon>Synechococcales</taxon>
        <taxon>Synechococcaceae</taxon>
        <taxon>Synechococcus</taxon>
    </lineage>
</organism>
<sequence length="89" mass="9453">MLLLALAGVITTVLAGAESSTTRADEAWLGPRGRSVNPGLVLYAMADGGFALWGSAHDAWKQRGSIDEQDKIKAYVYQRTGGSARTPQC</sequence>
<evidence type="ECO:0000313" key="2">
    <source>
        <dbReference type="Proteomes" id="UP000035037"/>
    </source>
</evidence>
<dbReference type="Proteomes" id="UP000035037">
    <property type="component" value="Unassembled WGS sequence"/>
</dbReference>
<name>A0A0G8AY02_9SYNE</name>
<protein>
    <submittedName>
        <fullName evidence="1">Uncharacterized protein</fullName>
    </submittedName>
</protein>
<reference evidence="1 2" key="1">
    <citation type="submission" date="2015-02" db="EMBL/GenBank/DDBJ databases">
        <authorList>
            <person name="Slaby B."/>
            <person name="Hentschel U."/>
        </authorList>
    </citation>
    <scope>NUCLEOTIDE SEQUENCE [LARGE SCALE GENOMIC DNA]</scope>
    <source>
        <strain evidence="1">15L</strain>
    </source>
</reference>
<reference evidence="1 2" key="2">
    <citation type="submission" date="2015-05" db="EMBL/GenBank/DDBJ databases">
        <title>Lifestyle Evolution in Cyanobacterial Symbionts of Sponges.</title>
        <authorList>
            <person name="Burgsdorf I."/>
            <person name="Slaby B.M."/>
            <person name="Handley K.M."/>
            <person name="Haber M."/>
            <person name="Blom J."/>
            <person name="Marshall C.W."/>
            <person name="Gilbert J.A."/>
            <person name="Hentschel U."/>
            <person name="Steindler L."/>
        </authorList>
    </citation>
    <scope>NUCLEOTIDE SEQUENCE [LARGE SCALE GENOMIC DNA]</scope>
    <source>
        <strain evidence="1">15L</strain>
    </source>
</reference>
<comment type="caution">
    <text evidence="1">The sequence shown here is derived from an EMBL/GenBank/DDBJ whole genome shotgun (WGS) entry which is preliminary data.</text>
</comment>